<feature type="domain" description="DUF4435" evidence="1">
    <location>
        <begin position="30"/>
        <end position="265"/>
    </location>
</feature>
<dbReference type="Pfam" id="PF14491">
    <property type="entry name" value="DUF4435"/>
    <property type="match status" value="1"/>
</dbReference>
<reference evidence="2" key="1">
    <citation type="journal article" date="2021" name="Proc. Natl. Acad. Sci. U.S.A.">
        <title>A Catalog of Tens of Thousands of Viruses from Human Metagenomes Reveals Hidden Associations with Chronic Diseases.</title>
        <authorList>
            <person name="Tisza M.J."/>
            <person name="Buck C.B."/>
        </authorList>
    </citation>
    <scope>NUCLEOTIDE SEQUENCE</scope>
    <source>
        <strain evidence="2">CtCsv15</strain>
    </source>
</reference>
<evidence type="ECO:0000259" key="1">
    <source>
        <dbReference type="Pfam" id="PF14491"/>
    </source>
</evidence>
<sequence length="311" mass="36913">MKEVLKEAQNDVNDLGHIFKTKFQKNAKIIYLIVEGKDDITYYKHCFENFIPEDWEIIAIPASCDNSSSGCKKKLIKFYNKLDWRKFKKEQIVILTDRDLSDIINENIPKSKNIYVTDGYSIENSIVNDKTFYRTLTELCCFDEFDETSKIKLLHLFNMQLNKFCNDMINVMSWIIHWQKNNFNPKLQNIKVKNLFRITSNTVEFIPVNINEFVHKQCNLPYDNSISIEETKNLISQNPNKYTRGKYLFDFFKYYCETIIEDYNKISNIRFSRTGRAVKLDFLDIAHVSKCPKSLKEFINNTILKYIQKHS</sequence>
<dbReference type="InterPro" id="IPR029492">
    <property type="entry name" value="DUF4435"/>
</dbReference>
<dbReference type="EMBL" id="BK014777">
    <property type="protein sequence ID" value="DAD75208.1"/>
    <property type="molecule type" value="Genomic_DNA"/>
</dbReference>
<name>A0A8S5LZA5_9CAUD</name>
<protein>
    <recommendedName>
        <fullName evidence="1">DUF4435 domain-containing protein</fullName>
    </recommendedName>
</protein>
<accession>A0A8S5LZA5</accession>
<organism evidence="2">
    <name type="scientific">Siphoviridae sp. ctCsv15</name>
    <dbReference type="NCBI Taxonomy" id="2826195"/>
    <lineage>
        <taxon>Viruses</taxon>
        <taxon>Duplodnaviria</taxon>
        <taxon>Heunggongvirae</taxon>
        <taxon>Uroviricota</taxon>
        <taxon>Caudoviricetes</taxon>
    </lineage>
</organism>
<proteinExistence type="predicted"/>
<evidence type="ECO:0000313" key="2">
    <source>
        <dbReference type="EMBL" id="DAD75208.1"/>
    </source>
</evidence>